<dbReference type="InterPro" id="IPR009810">
    <property type="entry name" value="Nodulin_late_dom"/>
</dbReference>
<organism evidence="3">
    <name type="scientific">Medicago truncatula</name>
    <name type="common">Barrel medic</name>
    <name type="synonym">Medicago tribuloides</name>
    <dbReference type="NCBI Taxonomy" id="3880"/>
    <lineage>
        <taxon>Eukaryota</taxon>
        <taxon>Viridiplantae</taxon>
        <taxon>Streptophyta</taxon>
        <taxon>Embryophyta</taxon>
        <taxon>Tracheophyta</taxon>
        <taxon>Spermatophyta</taxon>
        <taxon>Magnoliopsida</taxon>
        <taxon>eudicotyledons</taxon>
        <taxon>Gunneridae</taxon>
        <taxon>Pentapetalae</taxon>
        <taxon>rosids</taxon>
        <taxon>fabids</taxon>
        <taxon>Fabales</taxon>
        <taxon>Fabaceae</taxon>
        <taxon>Papilionoideae</taxon>
        <taxon>50 kb inversion clade</taxon>
        <taxon>NPAAA clade</taxon>
        <taxon>Hologalegina</taxon>
        <taxon>IRL clade</taxon>
        <taxon>Trifolieae</taxon>
        <taxon>Medicago</taxon>
    </lineage>
</organism>
<feature type="transmembrane region" description="Helical" evidence="1">
    <location>
        <begin position="12"/>
        <end position="30"/>
    </location>
</feature>
<evidence type="ECO:0000256" key="1">
    <source>
        <dbReference type="SAM" id="Phobius"/>
    </source>
</evidence>
<protein>
    <submittedName>
        <fullName evidence="3">Putative Late nodulin</fullName>
    </submittedName>
</protein>
<gene>
    <name evidence="3" type="ORF">MtrunA17_Chr3g0102031</name>
</gene>
<comment type="caution">
    <text evidence="3">The sequence shown here is derived from an EMBL/GenBank/DDBJ whole genome shotgun (WGS) entry which is preliminary data.</text>
</comment>
<evidence type="ECO:0000259" key="2">
    <source>
        <dbReference type="Pfam" id="PF07127"/>
    </source>
</evidence>
<reference evidence="3" key="1">
    <citation type="journal article" date="2018" name="Nat. Plants">
        <title>Whole-genome landscape of Medicago truncatula symbiotic genes.</title>
        <authorList>
            <person name="Pecrix Y."/>
            <person name="Gamas P."/>
            <person name="Carrere S."/>
        </authorList>
    </citation>
    <scope>NUCLEOTIDE SEQUENCE</scope>
    <source>
        <tissue evidence="3">Leaves</tissue>
    </source>
</reference>
<sequence length="70" mass="8363">MQRVGRRNMVEIVKFTYVMIILISLFLFSTNVDALRIRCNRVSDCPKQMYCNRDYELSCVYNQCKCVRIT</sequence>
<dbReference type="Proteomes" id="UP000265566">
    <property type="component" value="Chromosome 3"/>
</dbReference>
<feature type="domain" description="Late nodulin" evidence="2">
    <location>
        <begin position="9"/>
        <end position="65"/>
    </location>
</feature>
<keyword evidence="1" id="KW-0812">Transmembrane</keyword>
<dbReference type="GO" id="GO:0046872">
    <property type="term" value="F:metal ion binding"/>
    <property type="evidence" value="ECO:0007669"/>
    <property type="project" value="InterPro"/>
</dbReference>
<keyword evidence="1" id="KW-0472">Membrane</keyword>
<name>A0A396IRP3_MEDTR</name>
<keyword evidence="1" id="KW-1133">Transmembrane helix</keyword>
<dbReference type="AlphaFoldDB" id="A0A396IRP3"/>
<evidence type="ECO:0000313" key="3">
    <source>
        <dbReference type="EMBL" id="RHN67371.1"/>
    </source>
</evidence>
<dbReference type="Pfam" id="PF07127">
    <property type="entry name" value="Nodulin_late"/>
    <property type="match status" value="1"/>
</dbReference>
<dbReference type="EMBL" id="PSQE01000003">
    <property type="protein sequence ID" value="RHN67371.1"/>
    <property type="molecule type" value="Genomic_DNA"/>
</dbReference>
<accession>A0A396IRP3</accession>
<dbReference type="Gramene" id="rna15553">
    <property type="protein sequence ID" value="RHN67371.1"/>
    <property type="gene ID" value="gene15553"/>
</dbReference>
<proteinExistence type="predicted"/>